<sequence length="200" mass="22001">MRRILLLALAATALQVSAAPRHDKDTLENTRYQESEADKAAREFKEADVALPAFPDTKSSGWFDIYVGNDFGKQPKILLDSISRAPDGTIRYVLNVQSQQGHDNLTAEGIYCSPTSFGGESKRSSYKVFGYGDPVNKRWIAPRKGGWKNIGSILSGADPVRGPLFRAFCEDGTPGSQQALQQRVSERAGKYSPSMINRSK</sequence>
<evidence type="ECO:0000256" key="1">
    <source>
        <dbReference type="SAM" id="MobiDB-lite"/>
    </source>
</evidence>
<feature type="chain" id="PRO_5011964922" evidence="2">
    <location>
        <begin position="19"/>
        <end position="200"/>
    </location>
</feature>
<dbReference type="Proteomes" id="UP000193118">
    <property type="component" value="Unassembled WGS sequence"/>
</dbReference>
<keyword evidence="2" id="KW-0732">Signal</keyword>
<organism evidence="4 5">
    <name type="scientific">Neisseria dentiae</name>
    <dbReference type="NCBI Taxonomy" id="194197"/>
    <lineage>
        <taxon>Bacteria</taxon>
        <taxon>Pseudomonadati</taxon>
        <taxon>Pseudomonadota</taxon>
        <taxon>Betaproteobacteria</taxon>
        <taxon>Neisseriales</taxon>
        <taxon>Neisseriaceae</taxon>
        <taxon>Neisseria</taxon>
    </lineage>
</organism>
<dbReference type="InterPro" id="IPR014861">
    <property type="entry name" value="CNP1-like_dom"/>
</dbReference>
<feature type="region of interest" description="Disordered" evidence="1">
    <location>
        <begin position="173"/>
        <end position="200"/>
    </location>
</feature>
<feature type="compositionally biased region" description="Polar residues" evidence="1">
    <location>
        <begin position="174"/>
        <end position="183"/>
    </location>
</feature>
<evidence type="ECO:0000313" key="4">
    <source>
        <dbReference type="EMBL" id="OSI17842.1"/>
    </source>
</evidence>
<reference evidence="5" key="1">
    <citation type="submission" date="2017-01" db="EMBL/GenBank/DDBJ databases">
        <authorList>
            <person name="Wolfgang W.J."/>
            <person name="Cole J."/>
            <person name="Wroblewski D."/>
            <person name="Mcginnis J."/>
            <person name="Musser K.A."/>
        </authorList>
    </citation>
    <scope>NUCLEOTIDE SEQUENCE [LARGE SCALE GENOMIC DNA]</scope>
    <source>
        <strain evidence="5">DSM 19151</strain>
    </source>
</reference>
<proteinExistence type="predicted"/>
<dbReference type="AlphaFoldDB" id="A0A1X3DDP2"/>
<evidence type="ECO:0000256" key="2">
    <source>
        <dbReference type="SAM" id="SignalP"/>
    </source>
</evidence>
<dbReference type="GeneID" id="94580316"/>
<evidence type="ECO:0000259" key="3">
    <source>
        <dbReference type="Pfam" id="PF08750"/>
    </source>
</evidence>
<dbReference type="OrthoDB" id="8612340at2"/>
<accession>A0A1X3DDP2</accession>
<dbReference type="RefSeq" id="WP_085365515.1">
    <property type="nucleotide sequence ID" value="NZ_CAUJPZ010000010.1"/>
</dbReference>
<feature type="domain" description="CNP1-like uncharacterised" evidence="3">
    <location>
        <begin position="40"/>
        <end position="178"/>
    </location>
</feature>
<comment type="caution">
    <text evidence="4">The sequence shown here is derived from an EMBL/GenBank/DDBJ whole genome shotgun (WGS) entry which is preliminary data.</text>
</comment>
<protein>
    <submittedName>
        <fullName evidence="4">Cryptic protein cnp1</fullName>
    </submittedName>
</protein>
<feature type="signal peptide" evidence="2">
    <location>
        <begin position="1"/>
        <end position="18"/>
    </location>
</feature>
<evidence type="ECO:0000313" key="5">
    <source>
        <dbReference type="Proteomes" id="UP000193118"/>
    </source>
</evidence>
<name>A0A1X3DDP2_9NEIS</name>
<dbReference type="EMBL" id="MTBO01000007">
    <property type="protein sequence ID" value="OSI17842.1"/>
    <property type="molecule type" value="Genomic_DNA"/>
</dbReference>
<keyword evidence="5" id="KW-1185">Reference proteome</keyword>
<gene>
    <name evidence="4" type="ORF">BWD09_04465</name>
</gene>
<dbReference type="Pfam" id="PF08750">
    <property type="entry name" value="CNP1"/>
    <property type="match status" value="1"/>
</dbReference>